<comment type="similarity">
    <text evidence="1 4">Belongs to the trimethylamine methyltransferase family.</text>
</comment>
<dbReference type="EC" id="2.1.1.-" evidence="4"/>
<name>A0A917YIG0_9RHOB</name>
<evidence type="ECO:0000256" key="3">
    <source>
        <dbReference type="ARBA" id="ARBA00022679"/>
    </source>
</evidence>
<dbReference type="Pfam" id="PF06253">
    <property type="entry name" value="MTTB"/>
    <property type="match status" value="1"/>
</dbReference>
<dbReference type="Proteomes" id="UP000598196">
    <property type="component" value="Unassembled WGS sequence"/>
</dbReference>
<dbReference type="GO" id="GO:0008168">
    <property type="term" value="F:methyltransferase activity"/>
    <property type="evidence" value="ECO:0007669"/>
    <property type="project" value="UniProtKB-KW"/>
</dbReference>
<organism evidence="6 7">
    <name type="scientific">Gemmobacter aquaticus</name>
    <dbReference type="NCBI Taxonomy" id="490185"/>
    <lineage>
        <taxon>Bacteria</taxon>
        <taxon>Pseudomonadati</taxon>
        <taxon>Pseudomonadota</taxon>
        <taxon>Alphaproteobacteria</taxon>
        <taxon>Rhodobacterales</taxon>
        <taxon>Paracoccaceae</taxon>
        <taxon>Gemmobacter</taxon>
    </lineage>
</organism>
<dbReference type="RefSeq" id="WP_146285113.1">
    <property type="nucleotide sequence ID" value="NZ_BMLP01000001.1"/>
</dbReference>
<keyword evidence="7" id="KW-1185">Reference proteome</keyword>
<dbReference type="AlphaFoldDB" id="A0A917YIG0"/>
<gene>
    <name evidence="6" type="ORF">GCM10010991_11590</name>
</gene>
<dbReference type="Gene3D" id="3.20.20.480">
    <property type="entry name" value="Trimethylamine methyltransferase-like"/>
    <property type="match status" value="1"/>
</dbReference>
<dbReference type="InterPro" id="IPR010426">
    <property type="entry name" value="MTTB_MeTrfase"/>
</dbReference>
<evidence type="ECO:0000256" key="5">
    <source>
        <dbReference type="SAM" id="MobiDB-lite"/>
    </source>
</evidence>
<protein>
    <recommendedName>
        <fullName evidence="4">Methyltransferase</fullName>
        <ecNumber evidence="4">2.1.1.-</ecNumber>
    </recommendedName>
</protein>
<evidence type="ECO:0000313" key="6">
    <source>
        <dbReference type="EMBL" id="GGO28599.1"/>
    </source>
</evidence>
<dbReference type="GO" id="GO:0032259">
    <property type="term" value="P:methylation"/>
    <property type="evidence" value="ECO:0007669"/>
    <property type="project" value="UniProtKB-KW"/>
</dbReference>
<sequence length="514" mass="55432">MADDTGSSRSKPGPRPRPQVPPVQMPWAPPILQDRPIDPLSPENVVRLDAAVRRILSDVGIDVQSTEVAQILRQAGCRVTGTLVRMDGDFLTEMLARAPRRFDIIPRNPDRTITVGDGHLLFGSVSSPPNAWDMERGKRPGDRAAMRDLLRLSQHFNCIHFIGGYPVEPAEVPPSLRHVECLAEMLRLSDKACNVYALNATQAEESMEMVRIAAGLSADEFRQAPRMFSNINSVSPLKHDGAVLEAALRFARAGQAVFVTPFAAAGISAPTTPAGAVALSLAEALSAIALLQYASPGCPVALGSFTPTADMKSGAMLFATPESLRATQIAGQMARHYGLPLRASNACSAPVPDGQAMWESAAMLWTAVRSGASIIYHAAGWIEGGMSASCEKFLMDCEVLQQIQRYCAPGLNDCGDEGLSLDLIARIGHGGHYFGHAQTDAQSRDAFLRGFLSDTRSYENWAQDGAVWTSERAHRMVPRMLADCVDPPLPEGAQDQLDRFLDGRRRAAGVAEPA</sequence>
<evidence type="ECO:0000313" key="7">
    <source>
        <dbReference type="Proteomes" id="UP000598196"/>
    </source>
</evidence>
<dbReference type="InterPro" id="IPR038601">
    <property type="entry name" value="MttB-like_sf"/>
</dbReference>
<keyword evidence="3 4" id="KW-0808">Transferase</keyword>
<evidence type="ECO:0000256" key="1">
    <source>
        <dbReference type="ARBA" id="ARBA00007137"/>
    </source>
</evidence>
<comment type="caution">
    <text evidence="6">The sequence shown here is derived from an EMBL/GenBank/DDBJ whole genome shotgun (WGS) entry which is preliminary data.</text>
</comment>
<evidence type="ECO:0000256" key="4">
    <source>
        <dbReference type="PIRNR" id="PIRNR037567"/>
    </source>
</evidence>
<dbReference type="EMBL" id="BMLP01000001">
    <property type="protein sequence ID" value="GGO28599.1"/>
    <property type="molecule type" value="Genomic_DNA"/>
</dbReference>
<evidence type="ECO:0000256" key="2">
    <source>
        <dbReference type="ARBA" id="ARBA00022603"/>
    </source>
</evidence>
<feature type="region of interest" description="Disordered" evidence="5">
    <location>
        <begin position="1"/>
        <end position="28"/>
    </location>
</feature>
<reference evidence="6 7" key="1">
    <citation type="journal article" date="2014" name="Int. J. Syst. Evol. Microbiol.">
        <title>Complete genome sequence of Corynebacterium casei LMG S-19264T (=DSM 44701T), isolated from a smear-ripened cheese.</title>
        <authorList>
            <consortium name="US DOE Joint Genome Institute (JGI-PGF)"/>
            <person name="Walter F."/>
            <person name="Albersmeier A."/>
            <person name="Kalinowski J."/>
            <person name="Ruckert C."/>
        </authorList>
    </citation>
    <scope>NUCLEOTIDE SEQUENCE [LARGE SCALE GENOMIC DNA]</scope>
    <source>
        <strain evidence="6 7">CGMCC 1.7029</strain>
    </source>
</reference>
<accession>A0A917YIG0</accession>
<proteinExistence type="inferred from homology"/>
<dbReference type="PIRSF" id="PIRSF037567">
    <property type="entry name" value="MTTB_MeTrfase"/>
    <property type="match status" value="1"/>
</dbReference>
<keyword evidence="2 6" id="KW-0489">Methyltransferase</keyword>
<feature type="compositionally biased region" description="Pro residues" evidence="5">
    <location>
        <begin position="13"/>
        <end position="28"/>
    </location>
</feature>
<dbReference type="OrthoDB" id="5713681at2"/>
<dbReference type="GO" id="GO:0015948">
    <property type="term" value="P:methanogenesis"/>
    <property type="evidence" value="ECO:0007669"/>
    <property type="project" value="UniProtKB-UniRule"/>
</dbReference>